<evidence type="ECO:0000313" key="5">
    <source>
        <dbReference type="Proteomes" id="UP000577724"/>
    </source>
</evidence>
<dbReference type="RefSeq" id="WP_076288474.1">
    <property type="nucleotide sequence ID" value="NZ_CBCRYD010000012.1"/>
</dbReference>
<protein>
    <submittedName>
        <fullName evidence="4">GNAT family N-acetyltransferase</fullName>
    </submittedName>
</protein>
<dbReference type="PANTHER" id="PTHR43877:SF2">
    <property type="entry name" value="AMINOALKYLPHOSPHONATE N-ACETYLTRANSFERASE-RELATED"/>
    <property type="match status" value="1"/>
</dbReference>
<accession>A0ABX2MRE5</accession>
<keyword evidence="2" id="KW-0012">Acyltransferase</keyword>
<dbReference type="Proteomes" id="UP000577724">
    <property type="component" value="Unassembled WGS sequence"/>
</dbReference>
<dbReference type="Gene3D" id="3.40.630.30">
    <property type="match status" value="1"/>
</dbReference>
<organism evidence="4 5">
    <name type="scientific">Paenibacillus taichungensis</name>
    <dbReference type="NCBI Taxonomy" id="484184"/>
    <lineage>
        <taxon>Bacteria</taxon>
        <taxon>Bacillati</taxon>
        <taxon>Bacillota</taxon>
        <taxon>Bacilli</taxon>
        <taxon>Bacillales</taxon>
        <taxon>Paenibacillaceae</taxon>
        <taxon>Paenibacillus</taxon>
    </lineage>
</organism>
<dbReference type="GeneID" id="97133289"/>
<dbReference type="EMBL" id="JABMCC010000115">
    <property type="protein sequence ID" value="NUU56628.1"/>
    <property type="molecule type" value="Genomic_DNA"/>
</dbReference>
<keyword evidence="1" id="KW-0808">Transferase</keyword>
<dbReference type="InterPro" id="IPR016181">
    <property type="entry name" value="Acyl_CoA_acyltransferase"/>
</dbReference>
<proteinExistence type="predicted"/>
<evidence type="ECO:0000313" key="4">
    <source>
        <dbReference type="EMBL" id="NUU56628.1"/>
    </source>
</evidence>
<feature type="domain" description="N-acetyltransferase" evidence="3">
    <location>
        <begin position="7"/>
        <end position="152"/>
    </location>
</feature>
<dbReference type="SUPFAM" id="SSF55729">
    <property type="entry name" value="Acyl-CoA N-acyltransferases (Nat)"/>
    <property type="match status" value="1"/>
</dbReference>
<evidence type="ECO:0000256" key="1">
    <source>
        <dbReference type="ARBA" id="ARBA00022679"/>
    </source>
</evidence>
<reference evidence="4 5" key="1">
    <citation type="submission" date="2020-05" db="EMBL/GenBank/DDBJ databases">
        <title>Genome Sequencing of Type Strains.</title>
        <authorList>
            <person name="Lemaire J.F."/>
            <person name="Inderbitzin P."/>
            <person name="Gregorio O.A."/>
            <person name="Collins S.B."/>
            <person name="Wespe N."/>
            <person name="Knight-Connoni V."/>
        </authorList>
    </citation>
    <scope>NUCLEOTIDE SEQUENCE [LARGE SCALE GENOMIC DNA]</scope>
    <source>
        <strain evidence="4 5">DSM 19942</strain>
    </source>
</reference>
<dbReference type="PANTHER" id="PTHR43877">
    <property type="entry name" value="AMINOALKYLPHOSPHONATE N-ACETYLTRANSFERASE-RELATED-RELATED"/>
    <property type="match status" value="1"/>
</dbReference>
<evidence type="ECO:0000256" key="2">
    <source>
        <dbReference type="ARBA" id="ARBA00023315"/>
    </source>
</evidence>
<keyword evidence="5" id="KW-1185">Reference proteome</keyword>
<evidence type="ECO:0000259" key="3">
    <source>
        <dbReference type="PROSITE" id="PS51186"/>
    </source>
</evidence>
<dbReference type="Pfam" id="PF00583">
    <property type="entry name" value="Acetyltransf_1"/>
    <property type="match status" value="1"/>
</dbReference>
<dbReference type="CDD" id="cd04301">
    <property type="entry name" value="NAT_SF"/>
    <property type="match status" value="1"/>
</dbReference>
<gene>
    <name evidence="4" type="ORF">HP548_21340</name>
</gene>
<dbReference type="PROSITE" id="PS51186">
    <property type="entry name" value="GNAT"/>
    <property type="match status" value="1"/>
</dbReference>
<dbReference type="InterPro" id="IPR000182">
    <property type="entry name" value="GNAT_dom"/>
</dbReference>
<sequence length="167" mass="18508">MSSIVLAAAEDIRSEDSELLIKELSEELGLLYGGDGTAGFQPSDVETPRAAFIVARLDGYPVGCGAIRPLDDTSVEVKRMYTRSDFRRKGVAQAILAEAERLALEFGYTNLKLQTGPKQPEAAALYERVGYYRIPIFHGDWDRVLAYQKDLVLSETHRNEHSSSLNA</sequence>
<comment type="caution">
    <text evidence="4">The sequence shown here is derived from an EMBL/GenBank/DDBJ whole genome shotgun (WGS) entry which is preliminary data.</text>
</comment>
<dbReference type="InterPro" id="IPR050832">
    <property type="entry name" value="Bact_Acetyltransf"/>
</dbReference>
<name>A0ABX2MRE5_9BACL</name>